<dbReference type="InterPro" id="IPR050109">
    <property type="entry name" value="HTH-type_TetR-like_transc_reg"/>
</dbReference>
<dbReference type="Pfam" id="PF02909">
    <property type="entry name" value="TetR_C_1"/>
    <property type="match status" value="1"/>
</dbReference>
<dbReference type="Gene3D" id="1.10.10.60">
    <property type="entry name" value="Homeodomain-like"/>
    <property type="match status" value="1"/>
</dbReference>
<dbReference type="InterPro" id="IPR009057">
    <property type="entry name" value="Homeodomain-like_sf"/>
</dbReference>
<dbReference type="InterPro" id="IPR001647">
    <property type="entry name" value="HTH_TetR"/>
</dbReference>
<comment type="caution">
    <text evidence="6">The sequence shown here is derived from an EMBL/GenBank/DDBJ whole genome shotgun (WGS) entry which is preliminary data.</text>
</comment>
<dbReference type="GO" id="GO:0003700">
    <property type="term" value="F:DNA-binding transcription factor activity"/>
    <property type="evidence" value="ECO:0007669"/>
    <property type="project" value="TreeGrafter"/>
</dbReference>
<evidence type="ECO:0000313" key="6">
    <source>
        <dbReference type="EMBL" id="MCX2963710.1"/>
    </source>
</evidence>
<evidence type="ECO:0000256" key="1">
    <source>
        <dbReference type="ARBA" id="ARBA00023015"/>
    </source>
</evidence>
<proteinExistence type="predicted"/>
<dbReference type="InterPro" id="IPR036271">
    <property type="entry name" value="Tet_transcr_reg_TetR-rel_C_sf"/>
</dbReference>
<dbReference type="SUPFAM" id="SSF46689">
    <property type="entry name" value="Homeodomain-like"/>
    <property type="match status" value="1"/>
</dbReference>
<dbReference type="Pfam" id="PF00440">
    <property type="entry name" value="TetR_N"/>
    <property type="match status" value="1"/>
</dbReference>
<evidence type="ECO:0000256" key="2">
    <source>
        <dbReference type="ARBA" id="ARBA00023125"/>
    </source>
</evidence>
<dbReference type="Proteomes" id="UP001143347">
    <property type="component" value="Unassembled WGS sequence"/>
</dbReference>
<keyword evidence="3" id="KW-0804">Transcription</keyword>
<feature type="DNA-binding region" description="H-T-H motif" evidence="4">
    <location>
        <begin position="33"/>
        <end position="52"/>
    </location>
</feature>
<evidence type="ECO:0000256" key="4">
    <source>
        <dbReference type="PROSITE-ProRule" id="PRU00335"/>
    </source>
</evidence>
<dbReference type="PROSITE" id="PS50977">
    <property type="entry name" value="HTH_TETR_2"/>
    <property type="match status" value="1"/>
</dbReference>
<name>A0A9X3D2K3_9ACTN</name>
<dbReference type="Gene3D" id="1.10.357.10">
    <property type="entry name" value="Tetracycline Repressor, domain 2"/>
    <property type="match status" value="1"/>
</dbReference>
<keyword evidence="2 4" id="KW-0238">DNA-binding</keyword>
<accession>A0A9X3D2K3</accession>
<feature type="domain" description="HTH tetR-type" evidence="5">
    <location>
        <begin position="10"/>
        <end position="70"/>
    </location>
</feature>
<dbReference type="EMBL" id="JAPKFM010000004">
    <property type="protein sequence ID" value="MCX2963710.1"/>
    <property type="molecule type" value="Genomic_DNA"/>
</dbReference>
<keyword evidence="7" id="KW-1185">Reference proteome</keyword>
<evidence type="ECO:0000259" key="5">
    <source>
        <dbReference type="PROSITE" id="PS50977"/>
    </source>
</evidence>
<sequence>MPEHPRGRPPLPAEEIFAEALSLLADGGQESLGMRALARRLGSSTSTLYRQFPGGKDELCTRLAEHIMSEIVAALARSDLGDRWDQVVERSAVVTFDVLHRHPHSASLFAGQVHFGPMGLTRYERSLTLLMAAGLSASDAGAADHALARLIVGYALQSAQDTEDDRAAVFEYYRGLDAGQYPSLSTVVPALPKDVRSEFRFALHTFMIGLRARTGGSPGTGQARVDT</sequence>
<dbReference type="GO" id="GO:0045892">
    <property type="term" value="P:negative regulation of DNA-templated transcription"/>
    <property type="evidence" value="ECO:0007669"/>
    <property type="project" value="InterPro"/>
</dbReference>
<dbReference type="PANTHER" id="PTHR30055:SF151">
    <property type="entry name" value="TRANSCRIPTIONAL REGULATORY PROTEIN"/>
    <property type="match status" value="1"/>
</dbReference>
<dbReference type="AlphaFoldDB" id="A0A9X3D2K3"/>
<keyword evidence="1" id="KW-0805">Transcription regulation</keyword>
<dbReference type="InterPro" id="IPR004111">
    <property type="entry name" value="Repressor_TetR_C"/>
</dbReference>
<protein>
    <submittedName>
        <fullName evidence="6">TetR/AcrR family transcriptional regulator</fullName>
    </submittedName>
</protein>
<dbReference type="PANTHER" id="PTHR30055">
    <property type="entry name" value="HTH-TYPE TRANSCRIPTIONAL REGULATOR RUTR"/>
    <property type="match status" value="1"/>
</dbReference>
<gene>
    <name evidence="6" type="ORF">OSB52_06325</name>
</gene>
<dbReference type="SUPFAM" id="SSF48498">
    <property type="entry name" value="Tetracyclin repressor-like, C-terminal domain"/>
    <property type="match status" value="1"/>
</dbReference>
<reference evidence="6" key="1">
    <citation type="submission" date="2022-10" db="EMBL/GenBank/DDBJ databases">
        <title>WGS of marine actinomycetes from Thailand.</title>
        <authorList>
            <person name="Thawai C."/>
        </authorList>
    </citation>
    <scope>NUCLEOTIDE SEQUENCE</scope>
    <source>
        <strain evidence="6">SW21</strain>
    </source>
</reference>
<dbReference type="RefSeq" id="WP_266060790.1">
    <property type="nucleotide sequence ID" value="NZ_JAPKFM010000004.1"/>
</dbReference>
<dbReference type="GO" id="GO:0000976">
    <property type="term" value="F:transcription cis-regulatory region binding"/>
    <property type="evidence" value="ECO:0007669"/>
    <property type="project" value="TreeGrafter"/>
</dbReference>
<evidence type="ECO:0000313" key="7">
    <source>
        <dbReference type="Proteomes" id="UP001143347"/>
    </source>
</evidence>
<evidence type="ECO:0000256" key="3">
    <source>
        <dbReference type="ARBA" id="ARBA00023163"/>
    </source>
</evidence>
<organism evidence="6 7">
    <name type="scientific">Gordonia aquimaris</name>
    <dbReference type="NCBI Taxonomy" id="2984863"/>
    <lineage>
        <taxon>Bacteria</taxon>
        <taxon>Bacillati</taxon>
        <taxon>Actinomycetota</taxon>
        <taxon>Actinomycetes</taxon>
        <taxon>Mycobacteriales</taxon>
        <taxon>Gordoniaceae</taxon>
        <taxon>Gordonia</taxon>
    </lineage>
</organism>